<reference evidence="1 2" key="1">
    <citation type="submission" date="2021-02" db="EMBL/GenBank/DDBJ databases">
        <title>Paracoccus methylovroum sp.nov., a new methanol and methylamine utilizing methylotrophic denitrifer.</title>
        <authorList>
            <person name="Timsy T."/>
            <person name="Behrendt U."/>
            <person name="Ulrich A."/>
            <person name="Spanner T."/>
            <person name="Foesel B.U."/>
            <person name="Horn M.A."/>
            <person name="Kolb S."/>
        </authorList>
    </citation>
    <scope>NUCLEOTIDE SEQUENCE [LARGE SCALE GENOMIC DNA]</scope>
    <source>
        <strain evidence="1 2">H4-D09</strain>
    </source>
</reference>
<keyword evidence="2" id="KW-1185">Reference proteome</keyword>
<sequence length="120" mass="13752">MASSIGLDGYSVAFARRCHQNMVMGQPISNFDFLERVDGELANLGRLAESYFQDDPSTSLIKLRQFAERLTRRHAALVGVEFQPDDTQSDILRRLKYERAVPERVLDVLHHIRKLGHVDK</sequence>
<dbReference type="Proteomes" id="UP000663629">
    <property type="component" value="Chromosome 1"/>
</dbReference>
<evidence type="ECO:0000313" key="1">
    <source>
        <dbReference type="EMBL" id="QRZ12865.1"/>
    </source>
</evidence>
<name>A0ABX7JF63_9RHOB</name>
<organism evidence="1 2">
    <name type="scientific">Paracoccus methylovorus</name>
    <dbReference type="NCBI Taxonomy" id="2812658"/>
    <lineage>
        <taxon>Bacteria</taxon>
        <taxon>Pseudomonadati</taxon>
        <taxon>Pseudomonadota</taxon>
        <taxon>Alphaproteobacteria</taxon>
        <taxon>Rhodobacterales</taxon>
        <taxon>Paracoccaceae</taxon>
        <taxon>Paracoccus</taxon>
    </lineage>
</organism>
<dbReference type="RefSeq" id="WP_205293872.1">
    <property type="nucleotide sequence ID" value="NZ_CP070368.1"/>
</dbReference>
<evidence type="ECO:0000313" key="2">
    <source>
        <dbReference type="Proteomes" id="UP000663629"/>
    </source>
</evidence>
<protein>
    <submittedName>
        <fullName evidence="1">Uncharacterized protein</fullName>
    </submittedName>
</protein>
<gene>
    <name evidence="1" type="ORF">JWJ88_09695</name>
</gene>
<proteinExistence type="predicted"/>
<accession>A0ABX7JF63</accession>
<dbReference type="EMBL" id="CP070368">
    <property type="protein sequence ID" value="QRZ12865.1"/>
    <property type="molecule type" value="Genomic_DNA"/>
</dbReference>